<dbReference type="EMBL" id="JAOCKX010000039">
    <property type="protein sequence ID" value="MDH2133691.1"/>
    <property type="molecule type" value="Genomic_DNA"/>
</dbReference>
<feature type="transmembrane region" description="Helical" evidence="1">
    <location>
        <begin position="48"/>
        <end position="67"/>
    </location>
</feature>
<dbReference type="AlphaFoldDB" id="A0AA42X058"/>
<accession>A0AA42X058</accession>
<name>A0AA42X058_SPHYA</name>
<feature type="transmembrane region" description="Helical" evidence="1">
    <location>
        <begin position="79"/>
        <end position="95"/>
    </location>
</feature>
<gene>
    <name evidence="2" type="ORF">N5J77_21375</name>
</gene>
<evidence type="ECO:0000256" key="1">
    <source>
        <dbReference type="SAM" id="Phobius"/>
    </source>
</evidence>
<keyword evidence="1" id="KW-0472">Membrane</keyword>
<keyword evidence="1" id="KW-1133">Transmembrane helix</keyword>
<dbReference type="Proteomes" id="UP001162318">
    <property type="component" value="Unassembled WGS sequence"/>
</dbReference>
<dbReference type="RefSeq" id="WP_279729275.1">
    <property type="nucleotide sequence ID" value="NZ_JAOCKX010000039.1"/>
</dbReference>
<evidence type="ECO:0000313" key="2">
    <source>
        <dbReference type="EMBL" id="MDH2133691.1"/>
    </source>
</evidence>
<sequence>MKPNEYAQAQAWDSMIRIMVVGCLFLSAFMAACSAIVLSILADSGDAILLRSVLLVFGTLAFAASLAFRKIDRLTWKHWSVICLLAAPGAIYMLVH</sequence>
<reference evidence="2" key="1">
    <citation type="submission" date="2022-09" db="EMBL/GenBank/DDBJ databases">
        <title>Intensive care unit water sources are persistently colonized with multi-drug resistant bacteria and are the site of extensive horizontal gene transfer of antibiotic resistance genes.</title>
        <authorList>
            <person name="Diorio-Toth L."/>
        </authorList>
    </citation>
    <scope>NUCLEOTIDE SEQUENCE</scope>
    <source>
        <strain evidence="2">GD03659</strain>
    </source>
</reference>
<proteinExistence type="predicted"/>
<evidence type="ECO:0000313" key="3">
    <source>
        <dbReference type="Proteomes" id="UP001162318"/>
    </source>
</evidence>
<comment type="caution">
    <text evidence="2">The sequence shown here is derived from an EMBL/GenBank/DDBJ whole genome shotgun (WGS) entry which is preliminary data.</text>
</comment>
<feature type="transmembrane region" description="Helical" evidence="1">
    <location>
        <begin position="20"/>
        <end position="42"/>
    </location>
</feature>
<protein>
    <recommendedName>
        <fullName evidence="4">DUF3649 domain-containing protein</fullName>
    </recommendedName>
</protein>
<organism evidence="2 3">
    <name type="scientific">Sphingobium yanoikuyae</name>
    <name type="common">Sphingomonas yanoikuyae</name>
    <dbReference type="NCBI Taxonomy" id="13690"/>
    <lineage>
        <taxon>Bacteria</taxon>
        <taxon>Pseudomonadati</taxon>
        <taxon>Pseudomonadota</taxon>
        <taxon>Alphaproteobacteria</taxon>
        <taxon>Sphingomonadales</taxon>
        <taxon>Sphingomonadaceae</taxon>
        <taxon>Sphingobium</taxon>
    </lineage>
</organism>
<dbReference type="PROSITE" id="PS51257">
    <property type="entry name" value="PROKAR_LIPOPROTEIN"/>
    <property type="match status" value="1"/>
</dbReference>
<evidence type="ECO:0008006" key="4">
    <source>
        <dbReference type="Google" id="ProtNLM"/>
    </source>
</evidence>
<keyword evidence="1" id="KW-0812">Transmembrane</keyword>